<feature type="region of interest" description="Disordered" evidence="2">
    <location>
        <begin position="1"/>
        <end position="25"/>
    </location>
</feature>
<dbReference type="InterPro" id="IPR000600">
    <property type="entry name" value="ROK"/>
</dbReference>
<dbReference type="SUPFAM" id="SSF53067">
    <property type="entry name" value="Actin-like ATPase domain"/>
    <property type="match status" value="2"/>
</dbReference>
<dbReference type="InterPro" id="IPR049874">
    <property type="entry name" value="ROK_cs"/>
</dbReference>
<feature type="compositionally biased region" description="Low complexity" evidence="2">
    <location>
        <begin position="11"/>
        <end position="24"/>
    </location>
</feature>
<dbReference type="InterPro" id="IPR043129">
    <property type="entry name" value="ATPase_NBD"/>
</dbReference>
<evidence type="ECO:0000256" key="2">
    <source>
        <dbReference type="SAM" id="MobiDB-lite"/>
    </source>
</evidence>
<evidence type="ECO:0000256" key="1">
    <source>
        <dbReference type="ARBA" id="ARBA00006479"/>
    </source>
</evidence>
<accession>A0ABQ7FFD9</accession>
<organism evidence="3 4">
    <name type="scientific">Streptomyces lycii</name>
    <dbReference type="NCBI Taxonomy" id="2654337"/>
    <lineage>
        <taxon>Bacteria</taxon>
        <taxon>Bacillati</taxon>
        <taxon>Actinomycetota</taxon>
        <taxon>Actinomycetes</taxon>
        <taxon>Kitasatosporales</taxon>
        <taxon>Streptomycetaceae</taxon>
        <taxon>Streptomyces</taxon>
    </lineage>
</organism>
<feature type="compositionally biased region" description="Basic and acidic residues" evidence="2">
    <location>
        <begin position="176"/>
        <end position="198"/>
    </location>
</feature>
<dbReference type="Gene3D" id="3.30.420.40">
    <property type="match status" value="3"/>
</dbReference>
<sequence length="440" mass="44622">MLSVMQHHDGSPAQPSRPSQPSRLSRLRRGHEELVLDLLRKHGPLTRSALGTYSGLSRTTLYDIIAALLSGGAVVSVAPDPALRKRGRPVETLALNPEAGQALGIDFARRAVHVAAANVAHEIIGSASEPHAADLSWEDRVGIAERLVSTLAGGTLRLGALSAIGVGVVGPVDAPGDARGDAPGDARGDAPGDARGDAPGDAPGDEPPRTGPADVLPALLGKRFGVRTLLDNNTRLAALAETVWGAAAGEQDVIYLRLSHGVGGGLVVGGALHRGPYGLSGELGHITVEADGARCQCGGTGCLETVASVGAVLDAYRAAGGEARDTTALVAALESGDTVARRLMDRVGTHVGTVVAAACNVIGPGVIVIGGELTAAGPALTTPVEQALGSHIMAGARHRVDLRRAALGEAGAALGGIALVLHESPLLSRYPARPDPEETP</sequence>
<comment type="caution">
    <text evidence="3">The sequence shown here is derived from an EMBL/GenBank/DDBJ whole genome shotgun (WGS) entry which is preliminary data.</text>
</comment>
<dbReference type="PROSITE" id="PS01125">
    <property type="entry name" value="ROK"/>
    <property type="match status" value="1"/>
</dbReference>
<dbReference type="PANTHER" id="PTHR18964:SF149">
    <property type="entry name" value="BIFUNCTIONAL UDP-N-ACETYLGLUCOSAMINE 2-EPIMERASE_N-ACETYLMANNOSAMINE KINASE"/>
    <property type="match status" value="1"/>
</dbReference>
<feature type="compositionally biased region" description="Basic and acidic residues" evidence="2">
    <location>
        <begin position="1"/>
        <end position="10"/>
    </location>
</feature>
<dbReference type="Proteomes" id="UP000621266">
    <property type="component" value="Unassembled WGS sequence"/>
</dbReference>
<reference evidence="3 4" key="1">
    <citation type="submission" date="2019-10" db="EMBL/GenBank/DDBJ databases">
        <title>Streptomyces tenebrisbrunneis sp.nov., an endogenous actinomycete isolated from of Lycium ruthenicum.</title>
        <authorList>
            <person name="Ma L."/>
        </authorList>
    </citation>
    <scope>NUCLEOTIDE SEQUENCE [LARGE SCALE GENOMIC DNA]</scope>
    <source>
        <strain evidence="3 4">TRM 66187</strain>
    </source>
</reference>
<keyword evidence="4" id="KW-1185">Reference proteome</keyword>
<proteinExistence type="inferred from homology"/>
<dbReference type="Gene3D" id="1.10.10.10">
    <property type="entry name" value="Winged helix-like DNA-binding domain superfamily/Winged helix DNA-binding domain"/>
    <property type="match status" value="1"/>
</dbReference>
<name>A0ABQ7FFD9_9ACTN</name>
<gene>
    <name evidence="3" type="ORF">GCU69_21505</name>
</gene>
<evidence type="ECO:0000313" key="4">
    <source>
        <dbReference type="Proteomes" id="UP000621266"/>
    </source>
</evidence>
<dbReference type="PANTHER" id="PTHR18964">
    <property type="entry name" value="ROK (REPRESSOR, ORF, KINASE) FAMILY"/>
    <property type="match status" value="1"/>
</dbReference>
<dbReference type="Pfam" id="PF00480">
    <property type="entry name" value="ROK"/>
    <property type="match status" value="1"/>
</dbReference>
<feature type="region of interest" description="Disordered" evidence="2">
    <location>
        <begin position="175"/>
        <end position="215"/>
    </location>
</feature>
<comment type="similarity">
    <text evidence="1">Belongs to the ROK (NagC/XylR) family.</text>
</comment>
<dbReference type="SUPFAM" id="SSF46785">
    <property type="entry name" value="Winged helix' DNA-binding domain"/>
    <property type="match status" value="1"/>
</dbReference>
<dbReference type="EMBL" id="WHPN01000332">
    <property type="protein sequence ID" value="KAF4407099.1"/>
    <property type="molecule type" value="Genomic_DNA"/>
</dbReference>
<dbReference type="InterPro" id="IPR036390">
    <property type="entry name" value="WH_DNA-bd_sf"/>
</dbReference>
<protein>
    <submittedName>
        <fullName evidence="3">ROK family protein</fullName>
    </submittedName>
</protein>
<evidence type="ECO:0000313" key="3">
    <source>
        <dbReference type="EMBL" id="KAF4407099.1"/>
    </source>
</evidence>
<dbReference type="InterPro" id="IPR036388">
    <property type="entry name" value="WH-like_DNA-bd_sf"/>
</dbReference>